<dbReference type="GO" id="GO:0016020">
    <property type="term" value="C:membrane"/>
    <property type="evidence" value="ECO:0007669"/>
    <property type="project" value="UniProtKB-SubCell"/>
</dbReference>
<dbReference type="SUPFAM" id="SSF52091">
    <property type="entry name" value="SpoIIaa-like"/>
    <property type="match status" value="1"/>
</dbReference>
<dbReference type="CDD" id="cd07042">
    <property type="entry name" value="STAS_SulP_like_sulfate_transporter"/>
    <property type="match status" value="1"/>
</dbReference>
<dbReference type="Proteomes" id="UP000320333">
    <property type="component" value="Unassembled WGS sequence"/>
</dbReference>
<evidence type="ECO:0000256" key="5">
    <source>
        <dbReference type="SAM" id="Phobius"/>
    </source>
</evidence>
<dbReference type="InterPro" id="IPR011547">
    <property type="entry name" value="SLC26A/SulP_dom"/>
</dbReference>
<dbReference type="InterPro" id="IPR001902">
    <property type="entry name" value="SLC26A/SulP_fam"/>
</dbReference>
<feature type="transmembrane region" description="Helical" evidence="5">
    <location>
        <begin position="83"/>
        <end position="99"/>
    </location>
</feature>
<evidence type="ECO:0000259" key="6">
    <source>
        <dbReference type="PROSITE" id="PS50801"/>
    </source>
</evidence>
<feature type="domain" description="STAS" evidence="6">
    <location>
        <begin position="496"/>
        <end position="624"/>
    </location>
</feature>
<dbReference type="Gene3D" id="3.30.750.24">
    <property type="entry name" value="STAS domain"/>
    <property type="match status" value="1"/>
</dbReference>
<dbReference type="STRING" id="246404.A0A507FPI9"/>
<dbReference type="PROSITE" id="PS01130">
    <property type="entry name" value="SLC26A"/>
    <property type="match status" value="1"/>
</dbReference>
<accession>A0A507FPI9</accession>
<dbReference type="OrthoDB" id="288203at2759"/>
<dbReference type="AlphaFoldDB" id="A0A507FPI9"/>
<evidence type="ECO:0000256" key="4">
    <source>
        <dbReference type="ARBA" id="ARBA00023136"/>
    </source>
</evidence>
<evidence type="ECO:0000313" key="8">
    <source>
        <dbReference type="Proteomes" id="UP000320333"/>
    </source>
</evidence>
<organism evidence="7 8">
    <name type="scientific">Chytriomyces confervae</name>
    <dbReference type="NCBI Taxonomy" id="246404"/>
    <lineage>
        <taxon>Eukaryota</taxon>
        <taxon>Fungi</taxon>
        <taxon>Fungi incertae sedis</taxon>
        <taxon>Chytridiomycota</taxon>
        <taxon>Chytridiomycota incertae sedis</taxon>
        <taxon>Chytridiomycetes</taxon>
        <taxon>Chytridiales</taxon>
        <taxon>Chytriomycetaceae</taxon>
        <taxon>Chytriomyces</taxon>
    </lineage>
</organism>
<feature type="transmembrane region" description="Helical" evidence="5">
    <location>
        <begin position="339"/>
        <end position="358"/>
    </location>
</feature>
<feature type="transmembrane region" description="Helical" evidence="5">
    <location>
        <begin position="134"/>
        <end position="154"/>
    </location>
</feature>
<evidence type="ECO:0000256" key="3">
    <source>
        <dbReference type="ARBA" id="ARBA00022989"/>
    </source>
</evidence>
<evidence type="ECO:0000256" key="2">
    <source>
        <dbReference type="ARBA" id="ARBA00022692"/>
    </source>
</evidence>
<evidence type="ECO:0000256" key="1">
    <source>
        <dbReference type="ARBA" id="ARBA00004141"/>
    </source>
</evidence>
<dbReference type="PANTHER" id="PTHR11814">
    <property type="entry name" value="SULFATE TRANSPORTER"/>
    <property type="match status" value="1"/>
</dbReference>
<keyword evidence="2 5" id="KW-0812">Transmembrane</keyword>
<evidence type="ECO:0000313" key="7">
    <source>
        <dbReference type="EMBL" id="TPX78183.1"/>
    </source>
</evidence>
<dbReference type="EMBL" id="QEAP01000007">
    <property type="protein sequence ID" value="TPX78183.1"/>
    <property type="molecule type" value="Genomic_DNA"/>
</dbReference>
<gene>
    <name evidence="7" type="ORF">CcCBS67573_g00508</name>
</gene>
<feature type="transmembrane region" description="Helical" evidence="5">
    <location>
        <begin position="210"/>
        <end position="232"/>
    </location>
</feature>
<sequence>MSYQRVPQSQIQEIRAASNKLVKDFPQLSKQYLLGLFPIIDWLPRYNLQWLTGDFIAGITVTLVAIPQAIAYASRLALLPPEYGLYTSFIGLLVYALFATSKDVTIGTTAVLSLLVGQTVSNVLPATASVAERVIFSASLAFWTGILETIIGLFRMGIIVDFVPIPVIAGFTSGAGIQIIIGQLPALFGIKGINTNNAPYQVLGDWGRGLSAGISKYDAILGITALAFILLLKYGLDYASKKVANWLKYIGYLRNAIVLIIYTGVSFAIRNDKTIKFSVVGNIPYGLSGIIQPNVSLSYAGDVFRALPTVLIVSLLEHLAIGKTYGRLNGYTINPNQELVAIGVTNIISSFVGAYPATGSFSRSAIKSASGVRTPFASFITGVLVVISLFTLTGSMYYIPNAVLSAIIIAAIGELLSNLKVVTTLFEVELLDFVGFCIALIVTFFSNIENAIYASVAYSLLVLIIRVARPKIRVLSRAPNGAWVDESDEGYGFDSAAEVTSAPEGILVFKIDESLTYPNSSFFLTSLAAAVLERFEYAGPSVAKGDRMWNDNTETRLLERKRKGLQSLPLLRAVVFDFSAINHVDFTGLQTLLDAREDLERFAGRRVEMHFVNVRRRYLATVLRVPLASSAASIDCTPAAPGVKGTGSASFKVGNFGGILKPKANTVNEEARRRDALKYFHVSVDNAILIADAQTKSMYPQDDHVEIVTAGNGDFASEEFIKSF</sequence>
<keyword evidence="4 5" id="KW-0472">Membrane</keyword>
<comment type="subcellular location">
    <subcellularLocation>
        <location evidence="1">Membrane</location>
        <topology evidence="1">Multi-pass membrane protein</topology>
    </subcellularLocation>
</comment>
<name>A0A507FPI9_9FUNG</name>
<dbReference type="NCBIfam" id="TIGR00815">
    <property type="entry name" value="sulP"/>
    <property type="match status" value="1"/>
</dbReference>
<feature type="transmembrane region" description="Helical" evidence="5">
    <location>
        <begin position="252"/>
        <end position="269"/>
    </location>
</feature>
<dbReference type="InterPro" id="IPR036513">
    <property type="entry name" value="STAS_dom_sf"/>
</dbReference>
<keyword evidence="3 5" id="KW-1133">Transmembrane helix</keyword>
<proteinExistence type="predicted"/>
<reference evidence="7 8" key="1">
    <citation type="journal article" date="2019" name="Sci. Rep.">
        <title>Comparative genomics of chytrid fungi reveal insights into the obligate biotrophic and pathogenic lifestyle of Synchytrium endobioticum.</title>
        <authorList>
            <person name="van de Vossenberg B.T.L.H."/>
            <person name="Warris S."/>
            <person name="Nguyen H.D.T."/>
            <person name="van Gent-Pelzer M.P.E."/>
            <person name="Joly D.L."/>
            <person name="van de Geest H.C."/>
            <person name="Bonants P.J.M."/>
            <person name="Smith D.S."/>
            <person name="Levesque C.A."/>
            <person name="van der Lee T.A.J."/>
        </authorList>
    </citation>
    <scope>NUCLEOTIDE SEQUENCE [LARGE SCALE GENOMIC DNA]</scope>
    <source>
        <strain evidence="7 8">CBS 675.73</strain>
    </source>
</reference>
<feature type="transmembrane region" description="Helical" evidence="5">
    <location>
        <begin position="370"/>
        <end position="392"/>
    </location>
</feature>
<comment type="caution">
    <text evidence="7">The sequence shown here is derived from an EMBL/GenBank/DDBJ whole genome shotgun (WGS) entry which is preliminary data.</text>
</comment>
<feature type="transmembrane region" description="Helical" evidence="5">
    <location>
        <begin position="451"/>
        <end position="468"/>
    </location>
</feature>
<feature type="transmembrane region" description="Helical" evidence="5">
    <location>
        <begin position="166"/>
        <end position="190"/>
    </location>
</feature>
<keyword evidence="8" id="KW-1185">Reference proteome</keyword>
<feature type="transmembrane region" description="Helical" evidence="5">
    <location>
        <begin position="55"/>
        <end position="77"/>
    </location>
</feature>
<dbReference type="InterPro" id="IPR018045">
    <property type="entry name" value="S04_transporter_CS"/>
</dbReference>
<dbReference type="PROSITE" id="PS50801">
    <property type="entry name" value="STAS"/>
    <property type="match status" value="1"/>
</dbReference>
<protein>
    <recommendedName>
        <fullName evidence="6">STAS domain-containing protein</fullName>
    </recommendedName>
</protein>
<dbReference type="InterPro" id="IPR002645">
    <property type="entry name" value="STAS_dom"/>
</dbReference>
<dbReference type="GO" id="GO:0008271">
    <property type="term" value="F:secondary active sulfate transmembrane transporter activity"/>
    <property type="evidence" value="ECO:0007669"/>
    <property type="project" value="InterPro"/>
</dbReference>
<dbReference type="Pfam" id="PF00916">
    <property type="entry name" value="Sulfate_transp"/>
    <property type="match status" value="1"/>
</dbReference>
<feature type="transmembrane region" description="Helical" evidence="5">
    <location>
        <begin position="398"/>
        <end position="416"/>
    </location>
</feature>
<dbReference type="Pfam" id="PF01740">
    <property type="entry name" value="STAS"/>
    <property type="match status" value="1"/>
</dbReference>